<dbReference type="Gene3D" id="3.40.50.1820">
    <property type="entry name" value="alpha/beta hydrolase"/>
    <property type="match status" value="1"/>
</dbReference>
<comment type="caution">
    <text evidence="4">The sequence shown here is derived from an EMBL/GenBank/DDBJ whole genome shotgun (WGS) entry which is preliminary data.</text>
</comment>
<comment type="similarity">
    <text evidence="1">Belongs to the AB hydrolase superfamily. AB hydrolase 2 family.</text>
</comment>
<proteinExistence type="inferred from homology"/>
<evidence type="ECO:0000256" key="1">
    <source>
        <dbReference type="ARBA" id="ARBA00006499"/>
    </source>
</evidence>
<dbReference type="GO" id="GO:0016787">
    <property type="term" value="F:hydrolase activity"/>
    <property type="evidence" value="ECO:0007669"/>
    <property type="project" value="UniProtKB-KW"/>
</dbReference>
<feature type="domain" description="Phospholipase/carboxylesterase/thioesterase" evidence="3">
    <location>
        <begin position="14"/>
        <end position="216"/>
    </location>
</feature>
<dbReference type="PANTHER" id="PTHR10655:SF17">
    <property type="entry name" value="LYSOPHOSPHOLIPASE-LIKE PROTEIN 1"/>
    <property type="match status" value="1"/>
</dbReference>
<accession>A0ABS5ZQP5</accession>
<name>A0ABS5ZQP5_9PROT</name>
<dbReference type="PANTHER" id="PTHR10655">
    <property type="entry name" value="LYSOPHOSPHOLIPASE-RELATED"/>
    <property type="match status" value="1"/>
</dbReference>
<dbReference type="Proteomes" id="UP001197028">
    <property type="component" value="Unassembled WGS sequence"/>
</dbReference>
<keyword evidence="2 4" id="KW-0378">Hydrolase</keyword>
<dbReference type="EMBL" id="JABELD010000063">
    <property type="protein sequence ID" value="MBU2738926.1"/>
    <property type="molecule type" value="Genomic_DNA"/>
</dbReference>
<gene>
    <name evidence="4" type="ORF">HJG40_09045</name>
</gene>
<sequence length="232" mass="25747">MVLNENIWPEGLWIRPAAQQEAPCIVLMHGLGASKEDLAPLADFVDPEKQFRWVLPDAPVRPVTLNGGRPMRAWYDIYGLGRDSGEDAAGMEQMATRLAALMEHEQQHAGEQPLILGGFSQGGAMALYLAFHHACRATAVLALSAYLPLRQTLPQAAQVTPIFWGHGRSDPVLPLEYMEIARDIMESQGYALSTHIYPMDHSICAEELVDVRKFLGSMVMQGNLKNHEYPLD</sequence>
<dbReference type="InterPro" id="IPR050565">
    <property type="entry name" value="LYPA1-2/EST-like"/>
</dbReference>
<evidence type="ECO:0000313" key="5">
    <source>
        <dbReference type="Proteomes" id="UP001197028"/>
    </source>
</evidence>
<dbReference type="Pfam" id="PF02230">
    <property type="entry name" value="Abhydrolase_2"/>
    <property type="match status" value="1"/>
</dbReference>
<evidence type="ECO:0000313" key="4">
    <source>
        <dbReference type="EMBL" id="MBU2738926.1"/>
    </source>
</evidence>
<dbReference type="InterPro" id="IPR003140">
    <property type="entry name" value="PLipase/COase/thioEstase"/>
</dbReference>
<evidence type="ECO:0000259" key="3">
    <source>
        <dbReference type="Pfam" id="PF02230"/>
    </source>
</evidence>
<protein>
    <submittedName>
        <fullName evidence="4">Alpha/beta fold hydrolase</fullName>
    </submittedName>
</protein>
<organism evidence="4 5">
    <name type="scientific">Acidithiobacillus concretivorus</name>
    <dbReference type="NCBI Taxonomy" id="3063952"/>
    <lineage>
        <taxon>Bacteria</taxon>
        <taxon>Pseudomonadati</taxon>
        <taxon>Pseudomonadota</taxon>
        <taxon>Acidithiobacillia</taxon>
        <taxon>Acidithiobacillales</taxon>
        <taxon>Acidithiobacillaceae</taxon>
        <taxon>Acidithiobacillus</taxon>
    </lineage>
</organism>
<evidence type="ECO:0000256" key="2">
    <source>
        <dbReference type="ARBA" id="ARBA00022801"/>
    </source>
</evidence>
<dbReference type="SUPFAM" id="SSF53474">
    <property type="entry name" value="alpha/beta-Hydrolases"/>
    <property type="match status" value="1"/>
</dbReference>
<reference evidence="4 5" key="1">
    <citation type="journal article" date="2021" name="ISME J.">
        <title>Genomic evolution of the class Acidithiobacillia: deep-branching Proteobacteria living in extreme acidic conditions.</title>
        <authorList>
            <person name="Moya-Beltran A."/>
            <person name="Beard S."/>
            <person name="Rojas-Villalobos C."/>
            <person name="Issotta F."/>
            <person name="Gallardo Y."/>
            <person name="Ulloa R."/>
            <person name="Giaveno A."/>
            <person name="Degli Esposti M."/>
            <person name="Johnson D.B."/>
            <person name="Quatrini R."/>
        </authorList>
    </citation>
    <scope>NUCLEOTIDE SEQUENCE [LARGE SCALE GENOMIC DNA]</scope>
    <source>
        <strain evidence="4 5">ATCC 19703</strain>
    </source>
</reference>
<keyword evidence="5" id="KW-1185">Reference proteome</keyword>
<dbReference type="InterPro" id="IPR029058">
    <property type="entry name" value="AB_hydrolase_fold"/>
</dbReference>